<proteinExistence type="predicted"/>
<name>A0AAN7AR84_9PEZI</name>
<comment type="caution">
    <text evidence="1">The sequence shown here is derived from an EMBL/GenBank/DDBJ whole genome shotgun (WGS) entry which is preliminary data.</text>
</comment>
<dbReference type="EMBL" id="MU863951">
    <property type="protein sequence ID" value="KAK4198141.1"/>
    <property type="molecule type" value="Genomic_DNA"/>
</dbReference>
<evidence type="ECO:0000313" key="1">
    <source>
        <dbReference type="EMBL" id="KAK4198141.1"/>
    </source>
</evidence>
<dbReference type="Proteomes" id="UP001303160">
    <property type="component" value="Unassembled WGS sequence"/>
</dbReference>
<dbReference type="AlphaFoldDB" id="A0AAN7AR84"/>
<keyword evidence="2" id="KW-1185">Reference proteome</keyword>
<reference evidence="1" key="2">
    <citation type="submission" date="2023-05" db="EMBL/GenBank/DDBJ databases">
        <authorList>
            <consortium name="Lawrence Berkeley National Laboratory"/>
            <person name="Steindorff A."/>
            <person name="Hensen N."/>
            <person name="Bonometti L."/>
            <person name="Westerberg I."/>
            <person name="Brannstrom I.O."/>
            <person name="Guillou S."/>
            <person name="Cros-Aarteil S."/>
            <person name="Calhoun S."/>
            <person name="Haridas S."/>
            <person name="Kuo A."/>
            <person name="Mondo S."/>
            <person name="Pangilinan J."/>
            <person name="Riley R."/>
            <person name="Labutti K."/>
            <person name="Andreopoulos B."/>
            <person name="Lipzen A."/>
            <person name="Chen C."/>
            <person name="Yanf M."/>
            <person name="Daum C."/>
            <person name="Ng V."/>
            <person name="Clum A."/>
            <person name="Ohm R."/>
            <person name="Martin F."/>
            <person name="Silar P."/>
            <person name="Natvig D."/>
            <person name="Lalanne C."/>
            <person name="Gautier V."/>
            <person name="Ament-Velasquez S.L."/>
            <person name="Kruys A."/>
            <person name="Hutchinson M.I."/>
            <person name="Powell A.J."/>
            <person name="Barry K."/>
            <person name="Miller A.N."/>
            <person name="Grigoriev I.V."/>
            <person name="Debuchy R."/>
            <person name="Gladieux P."/>
            <person name="Thoren M.H."/>
            <person name="Johannesson H."/>
        </authorList>
    </citation>
    <scope>NUCLEOTIDE SEQUENCE</scope>
    <source>
        <strain evidence="1">CBS 315.58</strain>
    </source>
</reference>
<gene>
    <name evidence="1" type="ORF">QBC40DRAFT_143743</name>
</gene>
<feature type="non-terminal residue" evidence="1">
    <location>
        <position position="1"/>
    </location>
</feature>
<evidence type="ECO:0000313" key="2">
    <source>
        <dbReference type="Proteomes" id="UP001303160"/>
    </source>
</evidence>
<accession>A0AAN7AR84</accession>
<reference evidence="1" key="1">
    <citation type="journal article" date="2023" name="Mol. Phylogenet. Evol.">
        <title>Genome-scale phylogeny and comparative genomics of the fungal order Sordariales.</title>
        <authorList>
            <person name="Hensen N."/>
            <person name="Bonometti L."/>
            <person name="Westerberg I."/>
            <person name="Brannstrom I.O."/>
            <person name="Guillou S."/>
            <person name="Cros-Aarteil S."/>
            <person name="Calhoun S."/>
            <person name="Haridas S."/>
            <person name="Kuo A."/>
            <person name="Mondo S."/>
            <person name="Pangilinan J."/>
            <person name="Riley R."/>
            <person name="LaButti K."/>
            <person name="Andreopoulos B."/>
            <person name="Lipzen A."/>
            <person name="Chen C."/>
            <person name="Yan M."/>
            <person name="Daum C."/>
            <person name="Ng V."/>
            <person name="Clum A."/>
            <person name="Steindorff A."/>
            <person name="Ohm R.A."/>
            <person name="Martin F."/>
            <person name="Silar P."/>
            <person name="Natvig D.O."/>
            <person name="Lalanne C."/>
            <person name="Gautier V."/>
            <person name="Ament-Velasquez S.L."/>
            <person name="Kruys A."/>
            <person name="Hutchinson M.I."/>
            <person name="Powell A.J."/>
            <person name="Barry K."/>
            <person name="Miller A.N."/>
            <person name="Grigoriev I.V."/>
            <person name="Debuchy R."/>
            <person name="Gladieux P."/>
            <person name="Hiltunen Thoren M."/>
            <person name="Johannesson H."/>
        </authorList>
    </citation>
    <scope>NUCLEOTIDE SEQUENCE</scope>
    <source>
        <strain evidence="1">CBS 315.58</strain>
    </source>
</reference>
<organism evidence="1 2">
    <name type="scientific">Triangularia verruculosa</name>
    <dbReference type="NCBI Taxonomy" id="2587418"/>
    <lineage>
        <taxon>Eukaryota</taxon>
        <taxon>Fungi</taxon>
        <taxon>Dikarya</taxon>
        <taxon>Ascomycota</taxon>
        <taxon>Pezizomycotina</taxon>
        <taxon>Sordariomycetes</taxon>
        <taxon>Sordariomycetidae</taxon>
        <taxon>Sordariales</taxon>
        <taxon>Podosporaceae</taxon>
        <taxon>Triangularia</taxon>
    </lineage>
</organism>
<protein>
    <submittedName>
        <fullName evidence="1">Uncharacterized protein</fullName>
    </submittedName>
</protein>
<sequence length="105" mass="12219">FTFLEHNYMPGFLNPAEAVSALTLFNEMIALRILVLLCFYPDIRGIDVGHSDAIHYVRRRRDNARSNLMIFRRKGVSVDLTPYISVRDWINTLRETHGLLTDPDR</sequence>
<feature type="non-terminal residue" evidence="1">
    <location>
        <position position="105"/>
    </location>
</feature>